<evidence type="ECO:0000313" key="2">
    <source>
        <dbReference type="Proteomes" id="UP000248706"/>
    </source>
</evidence>
<sequence>MEARAASCLHLDMARQERQRARCGVWLVHLYAQLGKLEQLEEQCAALLEGEEEYGMEIQEETLLALVQSLVEAGYLHQARCSYEGACEQWSRKGLSGSEQLQQAISHLLAAGRKHRFPWLSLTSLFHSEWLEKGSMIQWTTRRTMGGLLEVEAREQQRVASGEEEVEEALQFGSQTARLVALVLQWDGGPLSMLEAQLTQEVQSMTLPQDEQENRLSRRSALLVLAGLPVGLLGRGAGKRVLAEAAMEAEVLPACAASLTACWQLLNGTDLALVEQTVRSYLPLLRQWATDAATSAVVREEVARLAAQGYLLLGFVAFHHLQFERRRVYDQEAVTLSRVAGDRTLLVKALTRLGGACFHLGRTEEMLAAYQEAAQLLDQVPLVLQGKVQMGLARAYAQEGNAREALESLERAKASCLDESGWSSLPAFLTADEGQHMLILFESFVWFALQKHERRREHLRAAEQALAQAEGLALKQAIPERARLGIHNQRALLAIQEGDVEAYTCSAILGFQGFQRFPSQMRRQEWMTHLKQALACWPQERRVRDLLDLLV</sequence>
<comment type="caution">
    <text evidence="1">The sequence shown here is derived from an EMBL/GenBank/DDBJ whole genome shotgun (WGS) entry which is preliminary data.</text>
</comment>
<dbReference type="Gene3D" id="1.25.40.10">
    <property type="entry name" value="Tetratricopeptide repeat domain"/>
    <property type="match status" value="1"/>
</dbReference>
<proteinExistence type="predicted"/>
<organism evidence="1 2">
    <name type="scientific">Thermogemmatispora tikiterensis</name>
    <dbReference type="NCBI Taxonomy" id="1825093"/>
    <lineage>
        <taxon>Bacteria</taxon>
        <taxon>Bacillati</taxon>
        <taxon>Chloroflexota</taxon>
        <taxon>Ktedonobacteria</taxon>
        <taxon>Thermogemmatisporales</taxon>
        <taxon>Thermogemmatisporaceae</taxon>
        <taxon>Thermogemmatispora</taxon>
    </lineage>
</organism>
<dbReference type="RefSeq" id="WP_189361601.1">
    <property type="nucleotide sequence ID" value="NZ_MCIF01000002.1"/>
</dbReference>
<accession>A0A328VDR5</accession>
<dbReference type="Proteomes" id="UP000248706">
    <property type="component" value="Unassembled WGS sequence"/>
</dbReference>
<dbReference type="InterPro" id="IPR011990">
    <property type="entry name" value="TPR-like_helical_dom_sf"/>
</dbReference>
<dbReference type="SUPFAM" id="SSF48452">
    <property type="entry name" value="TPR-like"/>
    <property type="match status" value="1"/>
</dbReference>
<keyword evidence="2" id="KW-1185">Reference proteome</keyword>
<dbReference type="EMBL" id="MCIF01000002">
    <property type="protein sequence ID" value="RAQ95826.1"/>
    <property type="molecule type" value="Genomic_DNA"/>
</dbReference>
<evidence type="ECO:0000313" key="1">
    <source>
        <dbReference type="EMBL" id="RAQ95826.1"/>
    </source>
</evidence>
<dbReference type="AlphaFoldDB" id="A0A328VDR5"/>
<protein>
    <submittedName>
        <fullName evidence="1">Uncharacterized protein</fullName>
    </submittedName>
</protein>
<name>A0A328VDR5_9CHLR</name>
<gene>
    <name evidence="1" type="ORF">A4R35_09785</name>
</gene>
<reference evidence="1 2" key="1">
    <citation type="submission" date="2016-08" db="EMBL/GenBank/DDBJ databases">
        <title>Analysis of Carbohydrate Active Enzymes in Thermogemmatispora T81 Reveals Carbohydrate Degradation Ability.</title>
        <authorList>
            <person name="Tomazini A."/>
            <person name="Lal S."/>
            <person name="Stott M."/>
            <person name="Henrissat B."/>
            <person name="Polikarpov I."/>
            <person name="Sparling R."/>
            <person name="Levin D.B."/>
        </authorList>
    </citation>
    <scope>NUCLEOTIDE SEQUENCE [LARGE SCALE GENOMIC DNA]</scope>
    <source>
        <strain evidence="1 2">T81</strain>
    </source>
</reference>